<dbReference type="Proteomes" id="UP000887565">
    <property type="component" value="Unplaced"/>
</dbReference>
<evidence type="ECO:0000313" key="2">
    <source>
        <dbReference type="Proteomes" id="UP000887565"/>
    </source>
</evidence>
<protein>
    <submittedName>
        <fullName evidence="3">Uncharacterized protein</fullName>
    </submittedName>
</protein>
<proteinExistence type="predicted"/>
<feature type="compositionally biased region" description="Low complexity" evidence="1">
    <location>
        <begin position="12"/>
        <end position="21"/>
    </location>
</feature>
<evidence type="ECO:0000256" key="1">
    <source>
        <dbReference type="SAM" id="MobiDB-lite"/>
    </source>
</evidence>
<reference evidence="3" key="1">
    <citation type="submission" date="2022-11" db="UniProtKB">
        <authorList>
            <consortium name="WormBaseParasite"/>
        </authorList>
    </citation>
    <scope>IDENTIFICATION</scope>
</reference>
<feature type="compositionally biased region" description="Polar residues" evidence="1">
    <location>
        <begin position="64"/>
        <end position="73"/>
    </location>
</feature>
<dbReference type="AlphaFoldDB" id="A0A915IYW3"/>
<sequence length="73" mass="7924">MQRSLLNFLKKPAPASSAPVAEEAEDENILPPTEYESDDAILSDLDDKVATSSIESPEEIEQGENLSHATIPK</sequence>
<feature type="region of interest" description="Disordered" evidence="1">
    <location>
        <begin position="1"/>
        <end position="73"/>
    </location>
</feature>
<keyword evidence="2" id="KW-1185">Reference proteome</keyword>
<name>A0A915IYW3_ROMCU</name>
<accession>A0A915IYW3</accession>
<evidence type="ECO:0000313" key="3">
    <source>
        <dbReference type="WBParaSite" id="nRc.2.0.1.t19396-RA"/>
    </source>
</evidence>
<organism evidence="2 3">
    <name type="scientific">Romanomermis culicivorax</name>
    <name type="common">Nematode worm</name>
    <dbReference type="NCBI Taxonomy" id="13658"/>
    <lineage>
        <taxon>Eukaryota</taxon>
        <taxon>Metazoa</taxon>
        <taxon>Ecdysozoa</taxon>
        <taxon>Nematoda</taxon>
        <taxon>Enoplea</taxon>
        <taxon>Dorylaimia</taxon>
        <taxon>Mermithida</taxon>
        <taxon>Mermithoidea</taxon>
        <taxon>Mermithidae</taxon>
        <taxon>Romanomermis</taxon>
    </lineage>
</organism>
<dbReference type="WBParaSite" id="nRc.2.0.1.t19396-RA">
    <property type="protein sequence ID" value="nRc.2.0.1.t19396-RA"/>
    <property type="gene ID" value="nRc.2.0.1.g19396"/>
</dbReference>